<dbReference type="InterPro" id="IPR025452">
    <property type="entry name" value="DUF4218"/>
</dbReference>
<proteinExistence type="predicted"/>
<evidence type="ECO:0000256" key="1">
    <source>
        <dbReference type="SAM" id="MobiDB-lite"/>
    </source>
</evidence>
<evidence type="ECO:0000259" key="2">
    <source>
        <dbReference type="Pfam" id="PF13952"/>
    </source>
</evidence>
<evidence type="ECO:0000259" key="3">
    <source>
        <dbReference type="Pfam" id="PF13960"/>
    </source>
</evidence>
<comment type="caution">
    <text evidence="4">The sequence shown here is derived from an EMBL/GenBank/DDBJ whole genome shotgun (WGS) entry which is preliminary data.</text>
</comment>
<dbReference type="OrthoDB" id="673136at2759"/>
<feature type="domain" description="DUF4218" evidence="3">
    <location>
        <begin position="2"/>
        <end position="45"/>
    </location>
</feature>
<feature type="domain" description="DUF4216" evidence="2">
    <location>
        <begin position="192"/>
        <end position="240"/>
    </location>
</feature>
<dbReference type="PANTHER" id="PTHR48258:SF9">
    <property type="entry name" value="OS01G0348150 PROTEIN"/>
    <property type="match status" value="1"/>
</dbReference>
<dbReference type="Pfam" id="PF13960">
    <property type="entry name" value="DUF4218"/>
    <property type="match status" value="1"/>
</dbReference>
<feature type="compositionally biased region" description="Polar residues" evidence="1">
    <location>
        <begin position="372"/>
        <end position="388"/>
    </location>
</feature>
<sequence length="568" mass="63008">MQKDVVVTLCLLEKYFPPSFFTIMVHLIVHLIREIEFCGPVHLRNRPEGCTVENYIAEEAIEFCSEFIAGVSSIGLNSSVIKWDSNMHRALSASSFIRPSKEQLDQTHLYVIQNHMESLHKLNSSKAQSKKWIQEEHNRSFNRWLSTWVALALEVPKNFITPSLRWIAHGPSADVATYSSYMINGYYYHIKRSGVKVDELGFTIVDLKRIGHKSDSFILATQAKQVFYVQDSSNPKWSVVVTSPQRTIEEDFFEDEIGDMLQECGYGTIQRMPNVDTPNETGDTTSTYIRHDCEGRWVEKDISIWKCMLEFQVFLCALQLPDFFASSPRRISVSVVKVVSFNVRPPWLPTISDLLSVSRTRTPPCVLRPTVSADNQSPSAALKQSRSSDSTKPRRVSVVERPKVVVRGCPDFKPTRPKNPLPVDPLSVGSIGGHNQVSGKGFPTTGPQIQAGNVVIHRGLHVTRPLVVACVPSGVRSCLRIDPDAGCSSSGPVERTYQSSAPEECTYQSSAPEGCTYQSSAPEGCTYQSSAPEGCTYQSSAPEGNTYQSSAPEGCTYQSSAPEGCTCP</sequence>
<feature type="region of interest" description="Disordered" evidence="1">
    <location>
        <begin position="366"/>
        <end position="398"/>
    </location>
</feature>
<feature type="compositionally biased region" description="Basic and acidic residues" evidence="1">
    <location>
        <begin position="389"/>
        <end position="398"/>
    </location>
</feature>
<gene>
    <name evidence="4" type="ORF">E6C27_scaffold90G001830</name>
</gene>
<dbReference type="PANTHER" id="PTHR48258">
    <property type="entry name" value="DUF4218 DOMAIN-CONTAINING PROTEIN-RELATED"/>
    <property type="match status" value="1"/>
</dbReference>
<dbReference type="AlphaFoldDB" id="A0A5A7VJX0"/>
<dbReference type="Pfam" id="PF13952">
    <property type="entry name" value="DUF4216"/>
    <property type="match status" value="1"/>
</dbReference>
<protein>
    <submittedName>
        <fullName evidence="4">Transposase</fullName>
    </submittedName>
</protein>
<organism evidence="4 5">
    <name type="scientific">Cucumis melo var. makuwa</name>
    <name type="common">Oriental melon</name>
    <dbReference type="NCBI Taxonomy" id="1194695"/>
    <lineage>
        <taxon>Eukaryota</taxon>
        <taxon>Viridiplantae</taxon>
        <taxon>Streptophyta</taxon>
        <taxon>Embryophyta</taxon>
        <taxon>Tracheophyta</taxon>
        <taxon>Spermatophyta</taxon>
        <taxon>Magnoliopsida</taxon>
        <taxon>eudicotyledons</taxon>
        <taxon>Gunneridae</taxon>
        <taxon>Pentapetalae</taxon>
        <taxon>rosids</taxon>
        <taxon>fabids</taxon>
        <taxon>Cucurbitales</taxon>
        <taxon>Cucurbitaceae</taxon>
        <taxon>Benincaseae</taxon>
        <taxon>Cucumis</taxon>
    </lineage>
</organism>
<dbReference type="Proteomes" id="UP000321393">
    <property type="component" value="Unassembled WGS sequence"/>
</dbReference>
<dbReference type="InterPro" id="IPR025312">
    <property type="entry name" value="DUF4216"/>
</dbReference>
<evidence type="ECO:0000313" key="5">
    <source>
        <dbReference type="Proteomes" id="UP000321393"/>
    </source>
</evidence>
<dbReference type="EMBL" id="SSTE01001308">
    <property type="protein sequence ID" value="KAA0065709.1"/>
    <property type="molecule type" value="Genomic_DNA"/>
</dbReference>
<dbReference type="STRING" id="1194695.A0A5A7VJX0"/>
<name>A0A5A7VJX0_CUCMM</name>
<evidence type="ECO:0000313" key="4">
    <source>
        <dbReference type="EMBL" id="KAA0065709.1"/>
    </source>
</evidence>
<accession>A0A5A7VJX0</accession>
<reference evidence="4 5" key="1">
    <citation type="submission" date="2019-08" db="EMBL/GenBank/DDBJ databases">
        <title>Draft genome sequences of two oriental melons (Cucumis melo L. var makuwa).</title>
        <authorList>
            <person name="Kwon S.-Y."/>
        </authorList>
    </citation>
    <scope>NUCLEOTIDE SEQUENCE [LARGE SCALE GENOMIC DNA]</scope>
    <source>
        <strain evidence="5">cv. SW 3</strain>
        <tissue evidence="4">Leaf</tissue>
    </source>
</reference>